<feature type="binding site" evidence="3">
    <location>
        <position position="96"/>
    </location>
    <ligand>
        <name>ATP</name>
        <dbReference type="ChEBI" id="CHEBI:30616"/>
    </ligand>
</feature>
<dbReference type="GO" id="GO:0005524">
    <property type="term" value="F:ATP binding"/>
    <property type="evidence" value="ECO:0007669"/>
    <property type="project" value="UniProtKB-UniRule"/>
</dbReference>
<dbReference type="SUPFAM" id="SSF56112">
    <property type="entry name" value="Protein kinase-like (PK-like)"/>
    <property type="match status" value="1"/>
</dbReference>
<dbReference type="EMBL" id="JAEPRB010000074">
    <property type="protein sequence ID" value="KAG2222802.1"/>
    <property type="molecule type" value="Genomic_DNA"/>
</dbReference>
<feature type="compositionally biased region" description="Polar residues" evidence="4">
    <location>
        <begin position="408"/>
        <end position="431"/>
    </location>
</feature>
<evidence type="ECO:0000256" key="2">
    <source>
        <dbReference type="ARBA" id="ARBA00022840"/>
    </source>
</evidence>
<name>A0A8H7VL10_9FUNG</name>
<dbReference type="PANTHER" id="PTHR24347">
    <property type="entry name" value="SERINE/THREONINE-PROTEIN KINASE"/>
    <property type="match status" value="1"/>
</dbReference>
<gene>
    <name evidence="6" type="ORF">INT45_011612</name>
</gene>
<reference evidence="6 7" key="1">
    <citation type="submission" date="2020-12" db="EMBL/GenBank/DDBJ databases">
        <title>Metabolic potential, ecology and presence of endohyphal bacteria is reflected in genomic diversity of Mucoromycotina.</title>
        <authorList>
            <person name="Muszewska A."/>
            <person name="Okrasinska A."/>
            <person name="Steczkiewicz K."/>
            <person name="Drgas O."/>
            <person name="Orlowska M."/>
            <person name="Perlinska-Lenart U."/>
            <person name="Aleksandrzak-Piekarczyk T."/>
            <person name="Szatraj K."/>
            <person name="Zielenkiewicz U."/>
            <person name="Pilsyk S."/>
            <person name="Malc E."/>
            <person name="Mieczkowski P."/>
            <person name="Kruszewska J.S."/>
            <person name="Biernat P."/>
            <person name="Pawlowska J."/>
        </authorList>
    </citation>
    <scope>NUCLEOTIDE SEQUENCE [LARGE SCALE GENOMIC DNA]</scope>
    <source>
        <strain evidence="6 7">CBS 142.35</strain>
    </source>
</reference>
<dbReference type="InterPro" id="IPR017441">
    <property type="entry name" value="Protein_kinase_ATP_BS"/>
</dbReference>
<dbReference type="Gene3D" id="1.10.510.10">
    <property type="entry name" value="Transferase(Phosphotransferase) domain 1"/>
    <property type="match status" value="1"/>
</dbReference>
<dbReference type="InterPro" id="IPR008271">
    <property type="entry name" value="Ser/Thr_kinase_AS"/>
</dbReference>
<feature type="domain" description="Protein kinase" evidence="5">
    <location>
        <begin position="63"/>
        <end position="353"/>
    </location>
</feature>
<keyword evidence="7" id="KW-1185">Reference proteome</keyword>
<keyword evidence="2 3" id="KW-0067">ATP-binding</keyword>
<feature type="region of interest" description="Disordered" evidence="4">
    <location>
        <begin position="374"/>
        <end position="437"/>
    </location>
</feature>
<evidence type="ECO:0000256" key="4">
    <source>
        <dbReference type="SAM" id="MobiDB-lite"/>
    </source>
</evidence>
<dbReference type="PROSITE" id="PS00108">
    <property type="entry name" value="PROTEIN_KINASE_ST"/>
    <property type="match status" value="1"/>
</dbReference>
<evidence type="ECO:0000256" key="1">
    <source>
        <dbReference type="ARBA" id="ARBA00022741"/>
    </source>
</evidence>
<dbReference type="InterPro" id="IPR011009">
    <property type="entry name" value="Kinase-like_dom_sf"/>
</dbReference>
<evidence type="ECO:0000313" key="7">
    <source>
        <dbReference type="Proteomes" id="UP000646827"/>
    </source>
</evidence>
<feature type="compositionally biased region" description="Low complexity" evidence="4">
    <location>
        <begin position="16"/>
        <end position="34"/>
    </location>
</feature>
<dbReference type="PROSITE" id="PS00107">
    <property type="entry name" value="PROTEIN_KINASE_ATP"/>
    <property type="match status" value="1"/>
</dbReference>
<dbReference type="SMART" id="SM00220">
    <property type="entry name" value="S_TKc"/>
    <property type="match status" value="1"/>
</dbReference>
<organism evidence="6 7">
    <name type="scientific">Circinella minor</name>
    <dbReference type="NCBI Taxonomy" id="1195481"/>
    <lineage>
        <taxon>Eukaryota</taxon>
        <taxon>Fungi</taxon>
        <taxon>Fungi incertae sedis</taxon>
        <taxon>Mucoromycota</taxon>
        <taxon>Mucoromycotina</taxon>
        <taxon>Mucoromycetes</taxon>
        <taxon>Mucorales</taxon>
        <taxon>Lichtheimiaceae</taxon>
        <taxon>Circinella</taxon>
    </lineage>
</organism>
<dbReference type="InterPro" id="IPR000719">
    <property type="entry name" value="Prot_kinase_dom"/>
</dbReference>
<evidence type="ECO:0000256" key="3">
    <source>
        <dbReference type="PROSITE-ProRule" id="PRU10141"/>
    </source>
</evidence>
<dbReference type="OrthoDB" id="1738954at2759"/>
<feature type="compositionally biased region" description="Polar residues" evidence="4">
    <location>
        <begin position="1"/>
        <end position="15"/>
    </location>
</feature>
<feature type="non-terminal residue" evidence="6">
    <location>
        <position position="1"/>
    </location>
</feature>
<evidence type="ECO:0000313" key="6">
    <source>
        <dbReference type="EMBL" id="KAG2222802.1"/>
    </source>
</evidence>
<protein>
    <recommendedName>
        <fullName evidence="5">Protein kinase domain-containing protein</fullName>
    </recommendedName>
</protein>
<comment type="caution">
    <text evidence="6">The sequence shown here is derived from an EMBL/GenBank/DDBJ whole genome shotgun (WGS) entry which is preliminary data.</text>
</comment>
<dbReference type="PROSITE" id="PS50011">
    <property type="entry name" value="PROTEIN_KINASE_DOM"/>
    <property type="match status" value="1"/>
</dbReference>
<dbReference type="Proteomes" id="UP000646827">
    <property type="component" value="Unassembled WGS sequence"/>
</dbReference>
<dbReference type="GO" id="GO:0004672">
    <property type="term" value="F:protein kinase activity"/>
    <property type="evidence" value="ECO:0007669"/>
    <property type="project" value="InterPro"/>
</dbReference>
<feature type="region of interest" description="Disordered" evidence="4">
    <location>
        <begin position="1"/>
        <end position="36"/>
    </location>
</feature>
<dbReference type="AlphaFoldDB" id="A0A8H7VL10"/>
<sequence>LLRRSSNNVTGVSKRQSSSQVNGNNNQQQIDDNSTTTIHTDHVKEENDSMANEIPNYSGLDTYQLVEKLGDGAFSNVYKAIDKELNRVVAVKAVRKLELSQTQKSSVLKEVQLMRAINHPSIVKLYRFIETNEHYFLILEMCEGGELFHRIVRLTYFSEDLSRHCIRQVAEGIRYLHQEKGIVHRDIKPENLLFEPIPFMERVSPLPPQQPEENDEPKEDEGEFINGLGGGGIGQVKIADFGLSKVVWDQSTRTPCGTVGYTAPEIVRDERYSKSVDMWALGCVLYTLLCGFPPFYDESIQVLTEKVAKGQYTFLSPWWDTISESAKDLISHLLCIDPEERYTINQFFEHSWMKETPKVITNEKQYISNYIQEVQEEENDEEETPDSSTTTTTIDTDDEIKTDAGPASNMTTTPPSSAPRNIPNTTKSPCNSGRRLFSPNISSMKEMFDVSYAVQRITEEKSQRRKNNNSNLLSNDSARSMFANAIKARNEATDDDQEMLHERLRRQNIHNNNDDQQLVEEACEQLDKTLAIRDLSPQQLAPPPSQDEGNKLLAKTKAISQQQQQQQSTNKMFELSMDNATILGRRGKPTSTMDD</sequence>
<keyword evidence="1 3" id="KW-0547">Nucleotide-binding</keyword>
<feature type="region of interest" description="Disordered" evidence="4">
    <location>
        <begin position="537"/>
        <end position="595"/>
    </location>
</feature>
<evidence type="ECO:0000259" key="5">
    <source>
        <dbReference type="PROSITE" id="PS50011"/>
    </source>
</evidence>
<feature type="compositionally biased region" description="Acidic residues" evidence="4">
    <location>
        <begin position="374"/>
        <end position="385"/>
    </location>
</feature>
<dbReference type="FunFam" id="3.30.200.20:FF:000042">
    <property type="entry name" value="Aurora kinase A"/>
    <property type="match status" value="1"/>
</dbReference>
<accession>A0A8H7VL10</accession>
<proteinExistence type="predicted"/>
<dbReference type="Pfam" id="PF00069">
    <property type="entry name" value="Pkinase"/>
    <property type="match status" value="1"/>
</dbReference>